<accession>A0A0B7MN86</accession>
<dbReference type="PANTHER" id="PTHR42933">
    <property type="entry name" value="SLR6095 PROTEIN"/>
    <property type="match status" value="1"/>
</dbReference>
<feature type="domain" description="DNA methylase adenine-specific" evidence="8">
    <location>
        <begin position="140"/>
        <end position="272"/>
    </location>
</feature>
<dbReference type="GO" id="GO:0003677">
    <property type="term" value="F:DNA binding"/>
    <property type="evidence" value="ECO:0007669"/>
    <property type="project" value="InterPro"/>
</dbReference>
<sequence>MTIQTHIKCLQDIMRMDSGVDGDAQRISQLVWMIFLKIYDSKESDWEAIDDNYQSIIPEELRWRNWAADDEGITGEELLDFVDNKLFPGLGNLPIDENTDPRCVIVKSVFNDTYNYMKSGTLLRQVINKLNEIDFESYEDRHAFNDVYENILRDLQSAGNAGEFYTPRPVTQFVIDMLNPKINEKVADFACGTGGFLVCALKHNTPKTVDERERIQKNIFGIEKKGLPYLLCVTNMILNDIDVPQINHNNSLMHSIKGYQEEDKFDVIAMNPLRRDGGRYNISEFP</sequence>
<comment type="catalytic activity">
    <reaction evidence="7">
        <text>a 2'-deoxyadenosine in DNA + S-adenosyl-L-methionine = an N(6)-methyl-2'-deoxyadenosine in DNA + S-adenosyl-L-homocysteine + H(+)</text>
        <dbReference type="Rhea" id="RHEA:15197"/>
        <dbReference type="Rhea" id="RHEA-COMP:12418"/>
        <dbReference type="Rhea" id="RHEA-COMP:12419"/>
        <dbReference type="ChEBI" id="CHEBI:15378"/>
        <dbReference type="ChEBI" id="CHEBI:57856"/>
        <dbReference type="ChEBI" id="CHEBI:59789"/>
        <dbReference type="ChEBI" id="CHEBI:90615"/>
        <dbReference type="ChEBI" id="CHEBI:90616"/>
        <dbReference type="EC" id="2.1.1.72"/>
    </reaction>
</comment>
<dbReference type="GO" id="GO:0008170">
    <property type="term" value="F:N-methyltransferase activity"/>
    <property type="evidence" value="ECO:0007669"/>
    <property type="project" value="InterPro"/>
</dbReference>
<keyword evidence="6" id="KW-0680">Restriction system</keyword>
<keyword evidence="5" id="KW-0949">S-adenosyl-L-methionine</keyword>
<protein>
    <recommendedName>
        <fullName evidence="2">site-specific DNA-methyltransferase (adenine-specific)</fullName>
        <ecNumber evidence="2">2.1.1.72</ecNumber>
    </recommendedName>
</protein>
<dbReference type="Pfam" id="PF12161">
    <property type="entry name" value="HsdM_N"/>
    <property type="match status" value="1"/>
</dbReference>
<keyword evidence="3 10" id="KW-0489">Methyltransferase</keyword>
<dbReference type="AlphaFoldDB" id="A0A0B7MN86"/>
<evidence type="ECO:0000259" key="8">
    <source>
        <dbReference type="Pfam" id="PF02384"/>
    </source>
</evidence>
<name>A0A0B7MN86_9FIRM</name>
<evidence type="ECO:0000256" key="5">
    <source>
        <dbReference type="ARBA" id="ARBA00022691"/>
    </source>
</evidence>
<evidence type="ECO:0000256" key="6">
    <source>
        <dbReference type="ARBA" id="ARBA00022747"/>
    </source>
</evidence>
<feature type="domain" description="N6 adenine-specific DNA methyltransferase N-terminal" evidence="9">
    <location>
        <begin position="4"/>
        <end position="130"/>
    </location>
</feature>
<dbReference type="GO" id="GO:0009007">
    <property type="term" value="F:site-specific DNA-methyltransferase (adenine-specific) activity"/>
    <property type="evidence" value="ECO:0007669"/>
    <property type="project" value="UniProtKB-EC"/>
</dbReference>
<evidence type="ECO:0000256" key="3">
    <source>
        <dbReference type="ARBA" id="ARBA00022603"/>
    </source>
</evidence>
<evidence type="ECO:0000259" key="9">
    <source>
        <dbReference type="Pfam" id="PF12161"/>
    </source>
</evidence>
<evidence type="ECO:0000256" key="7">
    <source>
        <dbReference type="ARBA" id="ARBA00047942"/>
    </source>
</evidence>
<organism evidence="10 11">
    <name type="scientific">Syntrophaceticus schinkii</name>
    <dbReference type="NCBI Taxonomy" id="499207"/>
    <lineage>
        <taxon>Bacteria</taxon>
        <taxon>Bacillati</taxon>
        <taxon>Bacillota</taxon>
        <taxon>Clostridia</taxon>
        <taxon>Thermoanaerobacterales</taxon>
        <taxon>Thermoanaerobacterales Family III. Incertae Sedis</taxon>
        <taxon>Syntrophaceticus</taxon>
    </lineage>
</organism>
<evidence type="ECO:0000313" key="10">
    <source>
        <dbReference type="EMBL" id="CEO89167.1"/>
    </source>
</evidence>
<dbReference type="InterPro" id="IPR029063">
    <property type="entry name" value="SAM-dependent_MTases_sf"/>
</dbReference>
<dbReference type="Pfam" id="PF02384">
    <property type="entry name" value="N6_Mtase"/>
    <property type="match status" value="1"/>
</dbReference>
<proteinExistence type="inferred from homology"/>
<dbReference type="InterPro" id="IPR038333">
    <property type="entry name" value="T1MK-like_N_sf"/>
</dbReference>
<dbReference type="InterPro" id="IPR003356">
    <property type="entry name" value="DNA_methylase_A-5"/>
</dbReference>
<dbReference type="InterPro" id="IPR022749">
    <property type="entry name" value="D12N6_MeTrfase_N"/>
</dbReference>
<dbReference type="PRINTS" id="PR00507">
    <property type="entry name" value="N12N6MTFRASE"/>
</dbReference>
<evidence type="ECO:0000256" key="4">
    <source>
        <dbReference type="ARBA" id="ARBA00022679"/>
    </source>
</evidence>
<dbReference type="InterPro" id="IPR051537">
    <property type="entry name" value="DNA_Adenine_Mtase"/>
</dbReference>
<dbReference type="PANTHER" id="PTHR42933:SF4">
    <property type="entry name" value="TYPE I RESTRICTION ENZYME ECOKI METHYLASE SUBUNIT"/>
    <property type="match status" value="1"/>
</dbReference>
<comment type="similarity">
    <text evidence="1">Belongs to the N(4)/N(6)-methyltransferase family.</text>
</comment>
<dbReference type="GO" id="GO:0009307">
    <property type="term" value="P:DNA restriction-modification system"/>
    <property type="evidence" value="ECO:0007669"/>
    <property type="project" value="UniProtKB-KW"/>
</dbReference>
<keyword evidence="11" id="KW-1185">Reference proteome</keyword>
<dbReference type="SUPFAM" id="SSF53335">
    <property type="entry name" value="S-adenosyl-L-methionine-dependent methyltransferases"/>
    <property type="match status" value="1"/>
</dbReference>
<reference evidence="11" key="1">
    <citation type="submission" date="2015-01" db="EMBL/GenBank/DDBJ databases">
        <authorList>
            <person name="Manzoor Shahid"/>
            <person name="Zubair Saima"/>
        </authorList>
    </citation>
    <scope>NUCLEOTIDE SEQUENCE [LARGE SCALE GENOMIC DNA]</scope>
    <source>
        <strain evidence="11">Sp3</strain>
    </source>
</reference>
<evidence type="ECO:0000313" key="11">
    <source>
        <dbReference type="Proteomes" id="UP000046155"/>
    </source>
</evidence>
<dbReference type="EC" id="2.1.1.72" evidence="2"/>
<dbReference type="GO" id="GO:0032259">
    <property type="term" value="P:methylation"/>
    <property type="evidence" value="ECO:0007669"/>
    <property type="project" value="UniProtKB-KW"/>
</dbReference>
<dbReference type="Gene3D" id="1.20.1260.30">
    <property type="match status" value="1"/>
</dbReference>
<evidence type="ECO:0000256" key="1">
    <source>
        <dbReference type="ARBA" id="ARBA00006594"/>
    </source>
</evidence>
<gene>
    <name evidence="10" type="ORF">SSCH_390010</name>
</gene>
<dbReference type="Gene3D" id="3.40.50.150">
    <property type="entry name" value="Vaccinia Virus protein VP39"/>
    <property type="match status" value="1"/>
</dbReference>
<dbReference type="EMBL" id="CDRZ01000235">
    <property type="protein sequence ID" value="CEO89167.1"/>
    <property type="molecule type" value="Genomic_DNA"/>
</dbReference>
<dbReference type="Proteomes" id="UP000046155">
    <property type="component" value="Unassembled WGS sequence"/>
</dbReference>
<evidence type="ECO:0000256" key="2">
    <source>
        <dbReference type="ARBA" id="ARBA00011900"/>
    </source>
</evidence>
<dbReference type="RefSeq" id="WP_198142332.1">
    <property type="nucleotide sequence ID" value="NZ_CDRZ01000235.1"/>
</dbReference>
<keyword evidence="4 10" id="KW-0808">Transferase</keyword>